<keyword evidence="3" id="KW-1185">Reference proteome</keyword>
<dbReference type="Proteomes" id="UP000231409">
    <property type="component" value="Unassembled WGS sequence"/>
</dbReference>
<gene>
    <name evidence="2" type="ORF">CLH61_00340</name>
</gene>
<comment type="caution">
    <text evidence="2">The sequence shown here is derived from an EMBL/GenBank/DDBJ whole genome shotgun (WGS) entry which is preliminary data.</text>
</comment>
<sequence>MSNKGLADLRARLARLEASGASRFDPVRYRFVETLVRRLENNNGEASQTACLRTGKYLAELHQRLTAARQQAQAVLARSHQDDHSPHRAVLQLLFDLGDFQGVIRASRRDSGQPSPLAGLREALREARPAREVRAGPPDLESILNQPSRTATGDLPDARPELRALAAMRAAQARQQVAHRIAGAIANTPADAGPLNGHRLVTRAIQRLQQLSPEYLHWFVGYTDTLLWLETEGKRAGK</sequence>
<organism evidence="2 3">
    <name type="scientific">Marinobacter profundi</name>
    <dbReference type="NCBI Taxonomy" id="2666256"/>
    <lineage>
        <taxon>Bacteria</taxon>
        <taxon>Pseudomonadati</taxon>
        <taxon>Pseudomonadota</taxon>
        <taxon>Gammaproteobacteria</taxon>
        <taxon>Pseudomonadales</taxon>
        <taxon>Marinobacteraceae</taxon>
        <taxon>Marinobacter</taxon>
    </lineage>
</organism>
<protein>
    <recommendedName>
        <fullName evidence="4">DUF2894 domain-containing protein</fullName>
    </recommendedName>
</protein>
<reference evidence="2 3" key="1">
    <citation type="submission" date="2017-09" db="EMBL/GenBank/DDBJ databases">
        <title>The draft genome sequences of Marinobacter sp. PWS21.</title>
        <authorList>
            <person name="Cao J."/>
        </authorList>
    </citation>
    <scope>NUCLEOTIDE SEQUENCE [LARGE SCALE GENOMIC DNA]</scope>
    <source>
        <strain evidence="2 3">PWS21</strain>
    </source>
</reference>
<proteinExistence type="predicted"/>
<accession>A0A2G1URK9</accession>
<dbReference type="EMBL" id="NTFH01000001">
    <property type="protein sequence ID" value="PHQ17050.1"/>
    <property type="molecule type" value="Genomic_DNA"/>
</dbReference>
<evidence type="ECO:0000256" key="1">
    <source>
        <dbReference type="SAM" id="MobiDB-lite"/>
    </source>
</evidence>
<feature type="region of interest" description="Disordered" evidence="1">
    <location>
        <begin position="128"/>
        <end position="156"/>
    </location>
</feature>
<dbReference type="Pfam" id="PF11445">
    <property type="entry name" value="DUF2894"/>
    <property type="match status" value="1"/>
</dbReference>
<dbReference type="AlphaFoldDB" id="A0A2G1URK9"/>
<evidence type="ECO:0008006" key="4">
    <source>
        <dbReference type="Google" id="ProtNLM"/>
    </source>
</evidence>
<dbReference type="RefSeq" id="WP_099612729.1">
    <property type="nucleotide sequence ID" value="NZ_KZ319367.1"/>
</dbReference>
<evidence type="ECO:0000313" key="2">
    <source>
        <dbReference type="EMBL" id="PHQ17050.1"/>
    </source>
</evidence>
<dbReference type="InterPro" id="IPR021549">
    <property type="entry name" value="DUF2894"/>
</dbReference>
<name>A0A2G1URK9_9GAMM</name>
<evidence type="ECO:0000313" key="3">
    <source>
        <dbReference type="Proteomes" id="UP000231409"/>
    </source>
</evidence>